<keyword evidence="3 6" id="KW-0812">Transmembrane</keyword>
<evidence type="ECO:0000259" key="7">
    <source>
        <dbReference type="Pfam" id="PF00892"/>
    </source>
</evidence>
<evidence type="ECO:0000256" key="4">
    <source>
        <dbReference type="ARBA" id="ARBA00022989"/>
    </source>
</evidence>
<evidence type="ECO:0000313" key="11">
    <source>
        <dbReference type="Proteomes" id="UP001527202"/>
    </source>
</evidence>
<dbReference type="OrthoDB" id="149142at2"/>
<keyword evidence="5 6" id="KW-0472">Membrane</keyword>
<accession>A0A410WXB4</accession>
<comment type="similarity">
    <text evidence="2">Belongs to the EamA transporter family.</text>
</comment>
<feature type="transmembrane region" description="Helical" evidence="6">
    <location>
        <begin position="208"/>
        <end position="228"/>
    </location>
</feature>
<dbReference type="AlphaFoldDB" id="A0A410WXB4"/>
<dbReference type="InterPro" id="IPR000620">
    <property type="entry name" value="EamA_dom"/>
</dbReference>
<comment type="subcellular location">
    <subcellularLocation>
        <location evidence="1">Endomembrane system</location>
        <topology evidence="1">Multi-pass membrane protein</topology>
    </subcellularLocation>
</comment>
<name>A0A410WXB4_9BACL</name>
<dbReference type="PANTHER" id="PTHR32322">
    <property type="entry name" value="INNER MEMBRANE TRANSPORTER"/>
    <property type="match status" value="1"/>
</dbReference>
<dbReference type="GeneID" id="95376276"/>
<evidence type="ECO:0000313" key="8">
    <source>
        <dbReference type="EMBL" id="MCY9598314.1"/>
    </source>
</evidence>
<dbReference type="RefSeq" id="WP_042225812.1">
    <property type="nucleotide sequence ID" value="NZ_CP026520.1"/>
</dbReference>
<evidence type="ECO:0000256" key="3">
    <source>
        <dbReference type="ARBA" id="ARBA00022692"/>
    </source>
</evidence>
<dbReference type="SUPFAM" id="SSF103481">
    <property type="entry name" value="Multidrug resistance efflux transporter EmrE"/>
    <property type="match status" value="2"/>
</dbReference>
<feature type="transmembrane region" description="Helical" evidence="6">
    <location>
        <begin position="240"/>
        <end position="257"/>
    </location>
</feature>
<evidence type="ECO:0000256" key="2">
    <source>
        <dbReference type="ARBA" id="ARBA00007362"/>
    </source>
</evidence>
<keyword evidence="4 6" id="KW-1133">Transmembrane helix</keyword>
<evidence type="ECO:0000256" key="5">
    <source>
        <dbReference type="ARBA" id="ARBA00023136"/>
    </source>
</evidence>
<sequence>MNPIKFGSLVVTATLLMGSSFAVGKMGLAYVSPLLLVGVRFTLAGALMALWVLGTRRRMPQTASGWGRIALIGLFQTTGVMACIFLSLRTISAGESSLLTFVNPLLVALLGTLFLGMKYRWSQWAGVGIGFLGVAVTLGLQLDLKTGTLFGLGSAVFWAAATLLVKRWSASFDIWVMTAFQMLAGGLALLVLGLLLEKPLFVLNAESIGIILYLAVLGSIVQFAAWYYLLSRGDPGKTSAFLFLAPFFGVLSGWLLLGEAVRSYVYVGGLLIFAGIFLVNWAPARTGAGSARFEEDRSA</sequence>
<dbReference type="Proteomes" id="UP001527202">
    <property type="component" value="Unassembled WGS sequence"/>
</dbReference>
<reference evidence="8 11" key="2">
    <citation type="submission" date="2022-05" db="EMBL/GenBank/DDBJ databases">
        <title>Genome Sequencing of Bee-Associated Microbes.</title>
        <authorList>
            <person name="Dunlap C."/>
        </authorList>
    </citation>
    <scope>NUCLEOTIDE SEQUENCE [LARGE SCALE GENOMIC DNA]</scope>
    <source>
        <strain evidence="8 11">NRRL B-23120</strain>
    </source>
</reference>
<feature type="domain" description="EamA" evidence="7">
    <location>
        <begin position="9"/>
        <end position="138"/>
    </location>
</feature>
<dbReference type="Proteomes" id="UP000288943">
    <property type="component" value="Chromosome"/>
</dbReference>
<evidence type="ECO:0000256" key="1">
    <source>
        <dbReference type="ARBA" id="ARBA00004127"/>
    </source>
</evidence>
<dbReference type="PANTHER" id="PTHR32322:SF2">
    <property type="entry name" value="EAMA DOMAIN-CONTAINING PROTEIN"/>
    <property type="match status" value="1"/>
</dbReference>
<protein>
    <submittedName>
        <fullName evidence="8">DMT family transporter</fullName>
    </submittedName>
    <submittedName>
        <fullName evidence="9">EamA/RhaT family transporter</fullName>
    </submittedName>
</protein>
<proteinExistence type="inferred from homology"/>
<dbReference type="GO" id="GO:0016020">
    <property type="term" value="C:membrane"/>
    <property type="evidence" value="ECO:0007669"/>
    <property type="project" value="UniProtKB-SubCell"/>
</dbReference>
<feature type="domain" description="EamA" evidence="7">
    <location>
        <begin position="146"/>
        <end position="280"/>
    </location>
</feature>
<feature type="transmembrane region" description="Helical" evidence="6">
    <location>
        <begin position="34"/>
        <end position="54"/>
    </location>
</feature>
<evidence type="ECO:0000256" key="6">
    <source>
        <dbReference type="SAM" id="Phobius"/>
    </source>
</evidence>
<evidence type="ECO:0000313" key="10">
    <source>
        <dbReference type="Proteomes" id="UP000288943"/>
    </source>
</evidence>
<dbReference type="KEGG" id="pchi:PC41400_15800"/>
<dbReference type="Pfam" id="PF00892">
    <property type="entry name" value="EamA"/>
    <property type="match status" value="2"/>
</dbReference>
<feature type="transmembrane region" description="Helical" evidence="6">
    <location>
        <begin position="97"/>
        <end position="117"/>
    </location>
</feature>
<dbReference type="InterPro" id="IPR050638">
    <property type="entry name" value="AA-Vitamin_Transporters"/>
</dbReference>
<feature type="transmembrane region" description="Helical" evidence="6">
    <location>
        <begin position="263"/>
        <end position="282"/>
    </location>
</feature>
<organism evidence="9 10">
    <name type="scientific">Paenibacillus chitinolyticus</name>
    <dbReference type="NCBI Taxonomy" id="79263"/>
    <lineage>
        <taxon>Bacteria</taxon>
        <taxon>Bacillati</taxon>
        <taxon>Bacillota</taxon>
        <taxon>Bacilli</taxon>
        <taxon>Bacillales</taxon>
        <taxon>Paenibacillaceae</taxon>
        <taxon>Paenibacillus</taxon>
    </lineage>
</organism>
<dbReference type="EMBL" id="CP026520">
    <property type="protein sequence ID" value="QAV19065.1"/>
    <property type="molecule type" value="Genomic_DNA"/>
</dbReference>
<feature type="transmembrane region" description="Helical" evidence="6">
    <location>
        <begin position="172"/>
        <end position="196"/>
    </location>
</feature>
<feature type="transmembrane region" description="Helical" evidence="6">
    <location>
        <begin position="66"/>
        <end position="91"/>
    </location>
</feature>
<keyword evidence="11" id="KW-1185">Reference proteome</keyword>
<gene>
    <name evidence="8" type="ORF">M5X16_21440</name>
    <name evidence="9" type="ORF">PC41400_15800</name>
</gene>
<evidence type="ECO:0000313" key="9">
    <source>
        <dbReference type="EMBL" id="QAV19065.1"/>
    </source>
</evidence>
<reference evidence="9 10" key="1">
    <citation type="submission" date="2018-01" db="EMBL/GenBank/DDBJ databases">
        <title>The whole genome sequencing and assembly of Paenibacillus chitinolyticus KCCM 41400 strain.</title>
        <authorList>
            <person name="Kim J.-Y."/>
            <person name="Park M.-K."/>
            <person name="Lee Y.-J."/>
            <person name="Yi H."/>
            <person name="Bahn Y.-S."/>
            <person name="Kim J.F."/>
            <person name="Lee D.-W."/>
        </authorList>
    </citation>
    <scope>NUCLEOTIDE SEQUENCE [LARGE SCALE GENOMIC DNA]</scope>
    <source>
        <strain evidence="9 10">KCCM 41400</strain>
    </source>
</reference>
<dbReference type="InterPro" id="IPR037185">
    <property type="entry name" value="EmrE-like"/>
</dbReference>
<dbReference type="EMBL" id="JAMDMJ010000029">
    <property type="protein sequence ID" value="MCY9598314.1"/>
    <property type="molecule type" value="Genomic_DNA"/>
</dbReference>
<feature type="transmembrane region" description="Helical" evidence="6">
    <location>
        <begin position="124"/>
        <end position="142"/>
    </location>
</feature>